<dbReference type="STRING" id="1349421.OI18_18830"/>
<organism evidence="2 3">
    <name type="scientific">Flavihumibacter solisilvae</name>
    <dbReference type="NCBI Taxonomy" id="1349421"/>
    <lineage>
        <taxon>Bacteria</taxon>
        <taxon>Pseudomonadati</taxon>
        <taxon>Bacteroidota</taxon>
        <taxon>Chitinophagia</taxon>
        <taxon>Chitinophagales</taxon>
        <taxon>Chitinophagaceae</taxon>
        <taxon>Flavihumibacter</taxon>
    </lineage>
</organism>
<dbReference type="InterPro" id="IPR025515">
    <property type="entry name" value="DUF4403"/>
</dbReference>
<dbReference type="Pfam" id="PF14356">
    <property type="entry name" value="DUF4403"/>
    <property type="match status" value="1"/>
</dbReference>
<comment type="caution">
    <text evidence="2">The sequence shown here is derived from an EMBL/GenBank/DDBJ whole genome shotgun (WGS) entry which is preliminary data.</text>
</comment>
<dbReference type="Proteomes" id="UP000031408">
    <property type="component" value="Unassembled WGS sequence"/>
</dbReference>
<feature type="chain" id="PRO_5002135308" description="DUF4403 family protein" evidence="1">
    <location>
        <begin position="22"/>
        <end position="470"/>
    </location>
</feature>
<feature type="signal peptide" evidence="1">
    <location>
        <begin position="1"/>
        <end position="21"/>
    </location>
</feature>
<dbReference type="RefSeq" id="WP_039142614.1">
    <property type="nucleotide sequence ID" value="NZ_JSVC01000021.1"/>
</dbReference>
<proteinExistence type="predicted"/>
<evidence type="ECO:0000313" key="3">
    <source>
        <dbReference type="Proteomes" id="UP000031408"/>
    </source>
</evidence>
<keyword evidence="1" id="KW-0732">Signal</keyword>
<dbReference type="PROSITE" id="PS51257">
    <property type="entry name" value="PROKAR_LIPOPROTEIN"/>
    <property type="match status" value="1"/>
</dbReference>
<dbReference type="OrthoDB" id="617059at2"/>
<gene>
    <name evidence="2" type="ORF">OI18_18830</name>
</gene>
<dbReference type="EMBL" id="JSVC01000021">
    <property type="protein sequence ID" value="KIC93302.1"/>
    <property type="molecule type" value="Genomic_DNA"/>
</dbReference>
<protein>
    <recommendedName>
        <fullName evidence="4">DUF4403 family protein</fullName>
    </recommendedName>
</protein>
<sequence>MNNRIYFVLAFLVACSLSSCSASKKKASPSAAAPVRVLPTLPESELYLPVKVVIKPFLKHAESLAPRELTSTGWPEYFQTGCDFRYKYRFIRSAFQFTCVNNRVQVNMSGVYQIAGSKTVCAMGQPVYPWVGGSCGFGNEPMRKVNITLRSDLQFTPDYRLRTVTRAEKVQAVDRCLVTLFKTDVTQQVLDSIAASINAFGKSVDAMVSGINFDNYLQPIAEKAGKKIPLSTYGYMKLNASAVRLGAVNYSGDTLRFTAGVSCYPEVSSDSINYSVTRHLPPLTGTTSGNGFNLTANAKYDYTTIDTLLTKTLRNREFEVKGEKIRIVSVNVRGLDGYKVEFRIQFTGTKRGTLFLKGTPELDTALQVLSVPDLEYDLNSSSLALQLGKTFFSRKILENLRNQARINVTELYTKNKSRIDSQFNRIITDGVTLQGSTQGLKLTGLVINRDNVQVQANLKGNAGLVISNIP</sequence>
<accession>A0A0C1KZZ3</accession>
<reference evidence="2 3" key="1">
    <citation type="submission" date="2014-11" db="EMBL/GenBank/DDBJ databases">
        <title>Genome sequence of Flavihumibacter solisilvae 3-3.</title>
        <authorList>
            <person name="Zhou G."/>
            <person name="Li M."/>
            <person name="Wang G."/>
        </authorList>
    </citation>
    <scope>NUCLEOTIDE SEQUENCE [LARGE SCALE GENOMIC DNA]</scope>
    <source>
        <strain evidence="2 3">3-3</strain>
    </source>
</reference>
<name>A0A0C1KZZ3_9BACT</name>
<evidence type="ECO:0000256" key="1">
    <source>
        <dbReference type="SAM" id="SignalP"/>
    </source>
</evidence>
<evidence type="ECO:0000313" key="2">
    <source>
        <dbReference type="EMBL" id="KIC93302.1"/>
    </source>
</evidence>
<evidence type="ECO:0008006" key="4">
    <source>
        <dbReference type="Google" id="ProtNLM"/>
    </source>
</evidence>
<keyword evidence="3" id="KW-1185">Reference proteome</keyword>
<dbReference type="AlphaFoldDB" id="A0A0C1KZZ3"/>